<comment type="similarity">
    <text evidence="2">Belongs to the MreD family.</text>
</comment>
<dbReference type="RefSeq" id="WP_204707019.1">
    <property type="nucleotide sequence ID" value="NZ_JBHSZV010000004.1"/>
</dbReference>
<evidence type="ECO:0000313" key="9">
    <source>
        <dbReference type="EMBL" id="MFC7060774.1"/>
    </source>
</evidence>
<gene>
    <name evidence="9" type="primary">mreD</name>
    <name evidence="9" type="ORF">ACFQIC_02665</name>
</gene>
<keyword evidence="7 8" id="KW-0472">Membrane</keyword>
<reference evidence="10" key="1">
    <citation type="journal article" date="2019" name="Int. J. Syst. Evol. Microbiol.">
        <title>The Global Catalogue of Microorganisms (GCM) 10K type strain sequencing project: providing services to taxonomists for standard genome sequencing and annotation.</title>
        <authorList>
            <consortium name="The Broad Institute Genomics Platform"/>
            <consortium name="The Broad Institute Genome Sequencing Center for Infectious Disease"/>
            <person name="Wu L."/>
            <person name="Ma J."/>
        </authorList>
    </citation>
    <scope>NUCLEOTIDE SEQUENCE [LARGE SCALE GENOMIC DNA]</scope>
    <source>
        <strain evidence="10">CGMCC 4.1621</strain>
    </source>
</reference>
<evidence type="ECO:0000256" key="8">
    <source>
        <dbReference type="SAM" id="Phobius"/>
    </source>
</evidence>
<evidence type="ECO:0000256" key="6">
    <source>
        <dbReference type="ARBA" id="ARBA00022989"/>
    </source>
</evidence>
<comment type="caution">
    <text evidence="9">The sequence shown here is derived from an EMBL/GenBank/DDBJ whole genome shotgun (WGS) entry which is preliminary data.</text>
</comment>
<keyword evidence="5" id="KW-0133">Cell shape</keyword>
<organism evidence="9 10">
    <name type="scientific">Halobacillus seohaensis</name>
    <dbReference type="NCBI Taxonomy" id="447421"/>
    <lineage>
        <taxon>Bacteria</taxon>
        <taxon>Bacillati</taxon>
        <taxon>Bacillota</taxon>
        <taxon>Bacilli</taxon>
        <taxon>Bacillales</taxon>
        <taxon>Bacillaceae</taxon>
        <taxon>Halobacillus</taxon>
    </lineage>
</organism>
<evidence type="ECO:0000256" key="4">
    <source>
        <dbReference type="ARBA" id="ARBA00022692"/>
    </source>
</evidence>
<evidence type="ECO:0000256" key="3">
    <source>
        <dbReference type="ARBA" id="ARBA00022475"/>
    </source>
</evidence>
<sequence length="175" mass="20202">MMRFFIAIFLLILLVMQGMAMSLLPAKIVYSDLLVTPHWVLCFIMLVAIFFDKDDTYHSVWYGIIFGLLIDVVYTGVLGVYMVTYAIVAYVIHGLQKWFHANFIASLLLVMVGIALADTLLYIVYSFVQITDISWGDYSILRLLPTILANALFFIIIYPLMKSRVERWSDEWEHA</sequence>
<evidence type="ECO:0000256" key="1">
    <source>
        <dbReference type="ARBA" id="ARBA00004651"/>
    </source>
</evidence>
<dbReference type="InterPro" id="IPR007227">
    <property type="entry name" value="Cell_shape_determining_MreD"/>
</dbReference>
<feature type="transmembrane region" description="Helical" evidence="8">
    <location>
        <begin position="36"/>
        <end position="52"/>
    </location>
</feature>
<dbReference type="Proteomes" id="UP001596410">
    <property type="component" value="Unassembled WGS sequence"/>
</dbReference>
<comment type="subcellular location">
    <subcellularLocation>
        <location evidence="1">Cell membrane</location>
        <topology evidence="1">Multi-pass membrane protein</topology>
    </subcellularLocation>
</comment>
<dbReference type="NCBIfam" id="TIGR03426">
    <property type="entry name" value="shape_MreD"/>
    <property type="match status" value="1"/>
</dbReference>
<keyword evidence="3" id="KW-1003">Cell membrane</keyword>
<keyword evidence="6 8" id="KW-1133">Transmembrane helix</keyword>
<dbReference type="Pfam" id="PF04093">
    <property type="entry name" value="MreD"/>
    <property type="match status" value="1"/>
</dbReference>
<name>A0ABW2EIH1_9BACI</name>
<accession>A0ABW2EIH1</accession>
<protein>
    <submittedName>
        <fullName evidence="9">Rod shape-determining protein MreD</fullName>
    </submittedName>
</protein>
<evidence type="ECO:0000256" key="7">
    <source>
        <dbReference type="ARBA" id="ARBA00023136"/>
    </source>
</evidence>
<feature type="transmembrane region" description="Helical" evidence="8">
    <location>
        <begin position="104"/>
        <end position="128"/>
    </location>
</feature>
<keyword evidence="10" id="KW-1185">Reference proteome</keyword>
<evidence type="ECO:0000313" key="10">
    <source>
        <dbReference type="Proteomes" id="UP001596410"/>
    </source>
</evidence>
<keyword evidence="4 8" id="KW-0812">Transmembrane</keyword>
<evidence type="ECO:0000256" key="5">
    <source>
        <dbReference type="ARBA" id="ARBA00022960"/>
    </source>
</evidence>
<dbReference type="EMBL" id="JBHSZV010000004">
    <property type="protein sequence ID" value="MFC7060774.1"/>
    <property type="molecule type" value="Genomic_DNA"/>
</dbReference>
<feature type="transmembrane region" description="Helical" evidence="8">
    <location>
        <begin position="64"/>
        <end position="92"/>
    </location>
</feature>
<feature type="transmembrane region" description="Helical" evidence="8">
    <location>
        <begin position="140"/>
        <end position="161"/>
    </location>
</feature>
<evidence type="ECO:0000256" key="2">
    <source>
        <dbReference type="ARBA" id="ARBA00007776"/>
    </source>
</evidence>
<proteinExistence type="inferred from homology"/>